<dbReference type="Pfam" id="PF13545">
    <property type="entry name" value="HTH_Crp_2"/>
    <property type="match status" value="1"/>
</dbReference>
<dbReference type="InterPro" id="IPR036388">
    <property type="entry name" value="WH-like_DNA-bd_sf"/>
</dbReference>
<dbReference type="CDD" id="cd00038">
    <property type="entry name" value="CAP_ED"/>
    <property type="match status" value="1"/>
</dbReference>
<dbReference type="PROSITE" id="PS51063">
    <property type="entry name" value="HTH_CRP_2"/>
    <property type="match status" value="1"/>
</dbReference>
<keyword evidence="1" id="KW-0805">Transcription regulation</keyword>
<dbReference type="RefSeq" id="WP_251933307.1">
    <property type="nucleotide sequence ID" value="NZ_CP098747.1"/>
</dbReference>
<dbReference type="Pfam" id="PF00027">
    <property type="entry name" value="cNMP_binding"/>
    <property type="match status" value="1"/>
</dbReference>
<dbReference type="SMART" id="SM00100">
    <property type="entry name" value="cNMP"/>
    <property type="match status" value="1"/>
</dbReference>
<feature type="domain" description="HTH crp-type" evidence="5">
    <location>
        <begin position="179"/>
        <end position="253"/>
    </location>
</feature>
<evidence type="ECO:0000256" key="1">
    <source>
        <dbReference type="ARBA" id="ARBA00023015"/>
    </source>
</evidence>
<dbReference type="SMART" id="SM00419">
    <property type="entry name" value="HTH_CRP"/>
    <property type="match status" value="1"/>
</dbReference>
<dbReference type="SUPFAM" id="SSF46785">
    <property type="entry name" value="Winged helix' DNA-binding domain"/>
    <property type="match status" value="1"/>
</dbReference>
<dbReference type="InterPro" id="IPR018335">
    <property type="entry name" value="Tscrpt_reg_HTH_Crp-type_CS"/>
</dbReference>
<sequence>MALELRDRDTGVYDAYKAKPYPPHNPEAKARPIPLSPCNCCAAHKKAICASLDGTELHRFRKLSQVRLVKAGQSIYRELDPANYLYTVVSGEARLSSLLNDGRRQVTDFRACGDKLGEHIQGYYSANAEAITDMIVCQIPLPELQARMSEMPGLRVSLMEKMETEINQMRSHLMLLGRKTPIEKVATFLVERAKKFESATAENTDIGLSMSRRDIADYLGLTIETVSRTLTALKTKGVVSIPSPDQISVLDMMELKYLAGIE</sequence>
<gene>
    <name evidence="6" type="ORF">NBZ79_14740</name>
</gene>
<dbReference type="InterPro" id="IPR050397">
    <property type="entry name" value="Env_Response_Regulators"/>
</dbReference>
<evidence type="ECO:0000259" key="4">
    <source>
        <dbReference type="PROSITE" id="PS50042"/>
    </source>
</evidence>
<dbReference type="SUPFAM" id="SSF51206">
    <property type="entry name" value="cAMP-binding domain-like"/>
    <property type="match status" value="1"/>
</dbReference>
<evidence type="ECO:0000313" key="7">
    <source>
        <dbReference type="Proteomes" id="UP001056291"/>
    </source>
</evidence>
<dbReference type="Proteomes" id="UP001056291">
    <property type="component" value="Chromosome"/>
</dbReference>
<protein>
    <submittedName>
        <fullName evidence="6">Helix-turn-helix domain-containing protein</fullName>
    </submittedName>
</protein>
<keyword evidence="7" id="KW-1185">Reference proteome</keyword>
<keyword evidence="3" id="KW-0804">Transcription</keyword>
<dbReference type="PANTHER" id="PTHR24567">
    <property type="entry name" value="CRP FAMILY TRANSCRIPTIONAL REGULATORY PROTEIN"/>
    <property type="match status" value="1"/>
</dbReference>
<dbReference type="Gene3D" id="1.10.10.10">
    <property type="entry name" value="Winged helix-like DNA-binding domain superfamily/Winged helix DNA-binding domain"/>
    <property type="match status" value="1"/>
</dbReference>
<dbReference type="PANTHER" id="PTHR24567:SF75">
    <property type="entry name" value="FUMARATE AND NITRATE REDUCTION REGULATORY PROTEIN"/>
    <property type="match status" value="1"/>
</dbReference>
<feature type="domain" description="Cyclic nucleotide-binding" evidence="4">
    <location>
        <begin position="48"/>
        <end position="118"/>
    </location>
</feature>
<accession>A0ABY4VZR9</accession>
<reference evidence="6" key="1">
    <citation type="submission" date="2022-06" db="EMBL/GenBank/DDBJ databases">
        <title>Sneathiella actinostolidae sp. nov., isolated from a sea anemonein the Western Pacific Ocean.</title>
        <authorList>
            <person name="Wei M.J."/>
        </authorList>
    </citation>
    <scope>NUCLEOTIDE SEQUENCE</scope>
    <source>
        <strain evidence="6">PHK-P5</strain>
    </source>
</reference>
<dbReference type="PRINTS" id="PR00034">
    <property type="entry name" value="HTHCRP"/>
</dbReference>
<dbReference type="Gene3D" id="2.60.120.10">
    <property type="entry name" value="Jelly Rolls"/>
    <property type="match status" value="1"/>
</dbReference>
<keyword evidence="2" id="KW-0238">DNA-binding</keyword>
<evidence type="ECO:0000259" key="5">
    <source>
        <dbReference type="PROSITE" id="PS51063"/>
    </source>
</evidence>
<dbReference type="InterPro" id="IPR018490">
    <property type="entry name" value="cNMP-bd_dom_sf"/>
</dbReference>
<name>A0ABY4VZR9_9PROT</name>
<proteinExistence type="predicted"/>
<evidence type="ECO:0000256" key="2">
    <source>
        <dbReference type="ARBA" id="ARBA00023125"/>
    </source>
</evidence>
<evidence type="ECO:0000313" key="6">
    <source>
        <dbReference type="EMBL" id="USG60426.1"/>
    </source>
</evidence>
<dbReference type="InterPro" id="IPR000595">
    <property type="entry name" value="cNMP-bd_dom"/>
</dbReference>
<dbReference type="InterPro" id="IPR014710">
    <property type="entry name" value="RmlC-like_jellyroll"/>
</dbReference>
<evidence type="ECO:0000256" key="3">
    <source>
        <dbReference type="ARBA" id="ARBA00023163"/>
    </source>
</evidence>
<dbReference type="InterPro" id="IPR036390">
    <property type="entry name" value="WH_DNA-bd_sf"/>
</dbReference>
<dbReference type="PROSITE" id="PS00042">
    <property type="entry name" value="HTH_CRP_1"/>
    <property type="match status" value="1"/>
</dbReference>
<dbReference type="PROSITE" id="PS50042">
    <property type="entry name" value="CNMP_BINDING_3"/>
    <property type="match status" value="1"/>
</dbReference>
<organism evidence="6 7">
    <name type="scientific">Sneathiella marina</name>
    <dbReference type="NCBI Taxonomy" id="2950108"/>
    <lineage>
        <taxon>Bacteria</taxon>
        <taxon>Pseudomonadati</taxon>
        <taxon>Pseudomonadota</taxon>
        <taxon>Alphaproteobacteria</taxon>
        <taxon>Sneathiellales</taxon>
        <taxon>Sneathiellaceae</taxon>
        <taxon>Sneathiella</taxon>
    </lineage>
</organism>
<dbReference type="CDD" id="cd00092">
    <property type="entry name" value="HTH_CRP"/>
    <property type="match status" value="1"/>
</dbReference>
<dbReference type="EMBL" id="CP098747">
    <property type="protein sequence ID" value="USG60426.1"/>
    <property type="molecule type" value="Genomic_DNA"/>
</dbReference>
<dbReference type="InterPro" id="IPR012318">
    <property type="entry name" value="HTH_CRP"/>
</dbReference>